<dbReference type="EMBL" id="UINC01200641">
    <property type="protein sequence ID" value="SVE19616.1"/>
    <property type="molecule type" value="Genomic_DNA"/>
</dbReference>
<dbReference type="PANTHER" id="PTHR30244">
    <property type="entry name" value="TRANSAMINASE"/>
    <property type="match status" value="1"/>
</dbReference>
<dbReference type="InterPro" id="IPR015421">
    <property type="entry name" value="PyrdxlP-dep_Trfase_major"/>
</dbReference>
<dbReference type="SUPFAM" id="SSF53383">
    <property type="entry name" value="PLP-dependent transferases"/>
    <property type="match status" value="1"/>
</dbReference>
<dbReference type="GO" id="GO:0030170">
    <property type="term" value="F:pyridoxal phosphate binding"/>
    <property type="evidence" value="ECO:0007669"/>
    <property type="project" value="TreeGrafter"/>
</dbReference>
<dbReference type="GO" id="GO:0000271">
    <property type="term" value="P:polysaccharide biosynthetic process"/>
    <property type="evidence" value="ECO:0007669"/>
    <property type="project" value="TreeGrafter"/>
</dbReference>
<name>A0A383BHE8_9ZZZZ</name>
<feature type="non-terminal residue" evidence="1">
    <location>
        <position position="201"/>
    </location>
</feature>
<reference evidence="1" key="1">
    <citation type="submission" date="2018-05" db="EMBL/GenBank/DDBJ databases">
        <authorList>
            <person name="Lanie J.A."/>
            <person name="Ng W.-L."/>
            <person name="Kazmierczak K.M."/>
            <person name="Andrzejewski T.M."/>
            <person name="Davidsen T.M."/>
            <person name="Wayne K.J."/>
            <person name="Tettelin H."/>
            <person name="Glass J.I."/>
            <person name="Rusch D."/>
            <person name="Podicherti R."/>
            <person name="Tsui H.-C.T."/>
            <person name="Winkler M.E."/>
        </authorList>
    </citation>
    <scope>NUCLEOTIDE SEQUENCE</scope>
</reference>
<evidence type="ECO:0000313" key="1">
    <source>
        <dbReference type="EMBL" id="SVE19616.1"/>
    </source>
</evidence>
<protein>
    <recommendedName>
        <fullName evidence="2">Aminotransferase class I/classII domain-containing protein</fullName>
    </recommendedName>
</protein>
<dbReference type="Pfam" id="PF01041">
    <property type="entry name" value="DegT_DnrJ_EryC1"/>
    <property type="match status" value="1"/>
</dbReference>
<evidence type="ECO:0008006" key="2">
    <source>
        <dbReference type="Google" id="ProtNLM"/>
    </source>
</evidence>
<dbReference type="InterPro" id="IPR000653">
    <property type="entry name" value="DegT/StrS_aminotransferase"/>
</dbReference>
<feature type="non-terminal residue" evidence="1">
    <location>
        <position position="1"/>
    </location>
</feature>
<dbReference type="AlphaFoldDB" id="A0A383BHE8"/>
<dbReference type="InterPro" id="IPR015424">
    <property type="entry name" value="PyrdxlP-dep_Trfase"/>
</dbReference>
<dbReference type="PANTHER" id="PTHR30244:SF34">
    <property type="entry name" value="DTDP-4-AMINO-4,6-DIDEOXYGALACTOSE TRANSAMINASE"/>
    <property type="match status" value="1"/>
</dbReference>
<proteinExistence type="predicted"/>
<sequence length="201" mass="21857">MNKIKLFDPVIGINEKRAIIKVLESKFWASGSGSGNVLKFEEKFRKYIGSDGCVAVNSGTAALNLSLSLIDVKNCEVILPSLSFVSTANAIILNGGKPIFVDINPNTLNMDSEKIENYISKKTKAILPVHFGGLSCELDKIHSLSKKYNLKVIEDAAHAAGSRYKNKKIGLHSNAICFSFHPVKNLAMPTGGLISLNDKNH</sequence>
<gene>
    <name evidence="1" type="ORF">METZ01_LOCUS472470</name>
</gene>
<dbReference type="Gene3D" id="3.40.640.10">
    <property type="entry name" value="Type I PLP-dependent aspartate aminotransferase-like (Major domain)"/>
    <property type="match status" value="1"/>
</dbReference>
<dbReference type="GO" id="GO:0008483">
    <property type="term" value="F:transaminase activity"/>
    <property type="evidence" value="ECO:0007669"/>
    <property type="project" value="TreeGrafter"/>
</dbReference>
<organism evidence="1">
    <name type="scientific">marine metagenome</name>
    <dbReference type="NCBI Taxonomy" id="408172"/>
    <lineage>
        <taxon>unclassified sequences</taxon>
        <taxon>metagenomes</taxon>
        <taxon>ecological metagenomes</taxon>
    </lineage>
</organism>
<accession>A0A383BHE8</accession>